<name>A0A225VP38_9STRA</name>
<evidence type="ECO:0000313" key="1">
    <source>
        <dbReference type="EMBL" id="OWZ07112.1"/>
    </source>
</evidence>
<dbReference type="Proteomes" id="UP000198211">
    <property type="component" value="Unassembled WGS sequence"/>
</dbReference>
<proteinExistence type="predicted"/>
<accession>A0A225VP38</accession>
<protein>
    <submittedName>
        <fullName evidence="1">Uncharacterized protein</fullName>
    </submittedName>
</protein>
<comment type="caution">
    <text evidence="1">The sequence shown here is derived from an EMBL/GenBank/DDBJ whole genome shotgun (WGS) entry which is preliminary data.</text>
</comment>
<sequence>MELGGDPPVSMAPIRIKLKLEATPVRCCSRRYSTVHRNFLANHVKMLLDAGLC</sequence>
<reference evidence="2" key="1">
    <citation type="submission" date="2017-03" db="EMBL/GenBank/DDBJ databases">
        <title>Phytopthora megakarya and P. palmivora, two closely related causual agents of cacao black pod achieved similar genome size and gene model numbers by different mechanisms.</title>
        <authorList>
            <person name="Ali S."/>
            <person name="Shao J."/>
            <person name="Larry D.J."/>
            <person name="Kronmiller B."/>
            <person name="Shen D."/>
            <person name="Strem M.D."/>
            <person name="Melnick R.L."/>
            <person name="Guiltinan M.J."/>
            <person name="Tyler B.M."/>
            <person name="Meinhardt L.W."/>
            <person name="Bailey B.A."/>
        </authorList>
    </citation>
    <scope>NUCLEOTIDE SEQUENCE [LARGE SCALE GENOMIC DNA]</scope>
    <source>
        <strain evidence="2">zdho120</strain>
    </source>
</reference>
<dbReference type="OrthoDB" id="125255at2759"/>
<gene>
    <name evidence="1" type="ORF">PHMEG_00020541</name>
</gene>
<organism evidence="1 2">
    <name type="scientific">Phytophthora megakarya</name>
    <dbReference type="NCBI Taxonomy" id="4795"/>
    <lineage>
        <taxon>Eukaryota</taxon>
        <taxon>Sar</taxon>
        <taxon>Stramenopiles</taxon>
        <taxon>Oomycota</taxon>
        <taxon>Peronosporomycetes</taxon>
        <taxon>Peronosporales</taxon>
        <taxon>Peronosporaceae</taxon>
        <taxon>Phytophthora</taxon>
    </lineage>
</organism>
<dbReference type="AlphaFoldDB" id="A0A225VP38"/>
<keyword evidence="2" id="KW-1185">Reference proteome</keyword>
<evidence type="ECO:0000313" key="2">
    <source>
        <dbReference type="Proteomes" id="UP000198211"/>
    </source>
</evidence>
<dbReference type="EMBL" id="NBNE01003670">
    <property type="protein sequence ID" value="OWZ07112.1"/>
    <property type="molecule type" value="Genomic_DNA"/>
</dbReference>